<feature type="transmembrane region" description="Helical" evidence="1">
    <location>
        <begin position="191"/>
        <end position="212"/>
    </location>
</feature>
<dbReference type="OMA" id="WTVGRNK"/>
<dbReference type="OrthoDB" id="5813491at2759"/>
<organism evidence="2 3">
    <name type="scientific">Caenorhabditis elegans</name>
    <dbReference type="NCBI Taxonomy" id="6239"/>
    <lineage>
        <taxon>Eukaryota</taxon>
        <taxon>Metazoa</taxon>
        <taxon>Ecdysozoa</taxon>
        <taxon>Nematoda</taxon>
        <taxon>Chromadorea</taxon>
        <taxon>Rhabditida</taxon>
        <taxon>Rhabditina</taxon>
        <taxon>Rhabditomorpha</taxon>
        <taxon>Rhabditoidea</taxon>
        <taxon>Rhabditidae</taxon>
        <taxon>Peloderinae</taxon>
        <taxon>Caenorhabditis</taxon>
    </lineage>
</organism>
<evidence type="ECO:0000313" key="4">
    <source>
        <dbReference type="WormBase" id="T13F3.7"/>
    </source>
</evidence>
<gene>
    <name evidence="2 4" type="primary">pacl-1</name>
    <name evidence="2" type="ORF">CELE_T13F3.7</name>
    <name evidence="4" type="ORF">T13F3.7</name>
</gene>
<keyword evidence="3" id="KW-1185">Reference proteome</keyword>
<evidence type="ECO:0000256" key="1">
    <source>
        <dbReference type="SAM" id="Phobius"/>
    </source>
</evidence>
<dbReference type="eggNOG" id="ENOG502R9NQ">
    <property type="taxonomic scope" value="Eukaryota"/>
</dbReference>
<dbReference type="Proteomes" id="UP000001940">
    <property type="component" value="Chromosome V"/>
</dbReference>
<dbReference type="UCSC" id="T13F3.7">
    <property type="organism name" value="c. elegans"/>
</dbReference>
<dbReference type="Bgee" id="WBGene00011754">
    <property type="expression patterns" value="Expressed in larva and 1 other cell type or tissue"/>
</dbReference>
<dbReference type="EMBL" id="BX284605">
    <property type="protein sequence ID" value="CAE17923.1"/>
    <property type="molecule type" value="Genomic_DNA"/>
</dbReference>
<sequence>MPKISDGRRLLRSTLGPVVLLICVAAFYAVLIYGFSLFEYNSEWKAEQKNFEKIAADVEFEKQRLQTSSASAQIYSSKYSLASSDVYGIISGFLNKTLLVEPAYTFMWSKCSTFIRMYQHALQLNDDHTLVFYKPSTKIIDTVFRSIFPISTTFAVGCSVSALHSIVTNILKICIRQKKYEAWTVGRNKMLRVNVIASLIVACAYFVLSFFLTTISASRWQDVSFTDGIKITLNLIATVPPSVQLKLITDAHTLTAFCFVIHTATAYVIFALIQFIKTWRISEFAIPLISDIDQADQVDKDMQVQYRSKNELFKNNQPMGEKAE</sequence>
<dbReference type="GeneID" id="259672"/>
<keyword evidence="1" id="KW-0812">Transmembrane</keyword>
<proteinExistence type="predicted"/>
<dbReference type="RefSeq" id="NP_001024137.1">
    <property type="nucleotide sequence ID" value="NM_001028966.4"/>
</dbReference>
<keyword evidence="1" id="KW-1133">Transmembrane helix</keyword>
<evidence type="ECO:0000313" key="3">
    <source>
        <dbReference type="Proteomes" id="UP000001940"/>
    </source>
</evidence>
<protein>
    <submittedName>
        <fullName evidence="2">Polycystin-Associated Channel-Like</fullName>
    </submittedName>
</protein>
<feature type="transmembrane region" description="Helical" evidence="1">
    <location>
        <begin position="12"/>
        <end position="35"/>
    </location>
</feature>
<keyword evidence="1" id="KW-0472">Membrane</keyword>
<dbReference type="AGR" id="WB:WBGene00011754"/>
<feature type="transmembrane region" description="Helical" evidence="1">
    <location>
        <begin position="254"/>
        <end position="276"/>
    </location>
</feature>
<dbReference type="FunCoup" id="Q7YTK5">
    <property type="interactions" value="1522"/>
</dbReference>
<dbReference type="KEGG" id="cel:CELE_T13F3.7"/>
<dbReference type="PaxDb" id="6239-T13F3.7"/>
<feature type="transmembrane region" description="Helical" evidence="1">
    <location>
        <begin position="147"/>
        <end position="171"/>
    </location>
</feature>
<dbReference type="WormBase" id="T13F3.7">
    <property type="protein sequence ID" value="CE35011"/>
    <property type="gene ID" value="WBGene00011754"/>
    <property type="gene designation" value="pacl-1"/>
</dbReference>
<dbReference type="CTD" id="259672"/>
<dbReference type="AlphaFoldDB" id="Q7YTK5"/>
<dbReference type="HOGENOM" id="CLU_840022_0_0_1"/>
<dbReference type="InParanoid" id="Q7YTK5"/>
<accession>Q7YTK5</accession>
<name>Q7YTK5_CAEEL</name>
<reference evidence="2 3" key="1">
    <citation type="journal article" date="1998" name="Science">
        <title>Genome sequence of the nematode C. elegans: a platform for investigating biology.</title>
        <authorList>
            <consortium name="The C. elegans sequencing consortium"/>
            <person name="Sulson J.E."/>
            <person name="Waterston R."/>
        </authorList>
    </citation>
    <scope>NUCLEOTIDE SEQUENCE [LARGE SCALE GENOMIC DNA]</scope>
    <source>
        <strain evidence="2 3">Bristol N2</strain>
    </source>
</reference>
<evidence type="ECO:0000313" key="2">
    <source>
        <dbReference type="EMBL" id="CAE17923.1"/>
    </source>
</evidence>